<dbReference type="InterPro" id="IPR023367">
    <property type="entry name" value="Peptidase_M42_dom2"/>
</dbReference>
<evidence type="ECO:0000256" key="2">
    <source>
        <dbReference type="ARBA" id="ARBA00022438"/>
    </source>
</evidence>
<comment type="similarity">
    <text evidence="1 6">Belongs to the peptidase M42 family.</text>
</comment>
<evidence type="ECO:0000256" key="1">
    <source>
        <dbReference type="ARBA" id="ARBA00006272"/>
    </source>
</evidence>
<evidence type="ECO:0000313" key="9">
    <source>
        <dbReference type="EMBL" id="HIQ71895.1"/>
    </source>
</evidence>
<protein>
    <submittedName>
        <fullName evidence="9">M42 family metallopeptidase</fullName>
    </submittedName>
</protein>
<evidence type="ECO:0000256" key="8">
    <source>
        <dbReference type="PIRSR" id="PIRSR001123-2"/>
    </source>
</evidence>
<dbReference type="SUPFAM" id="SSF53187">
    <property type="entry name" value="Zn-dependent exopeptidases"/>
    <property type="match status" value="1"/>
</dbReference>
<accession>A0A9D0ZC81</accession>
<feature type="binding site" evidence="8">
    <location>
        <position position="185"/>
    </location>
    <ligand>
        <name>Zn(2+)</name>
        <dbReference type="ChEBI" id="CHEBI:29105"/>
        <label>1</label>
    </ligand>
</feature>
<dbReference type="InterPro" id="IPR008007">
    <property type="entry name" value="Peptidase_M42"/>
</dbReference>
<comment type="caution">
    <text evidence="9">The sequence shown here is derived from an EMBL/GenBank/DDBJ whole genome shotgun (WGS) entry which is preliminary data.</text>
</comment>
<organism evidence="9 10">
    <name type="scientific">Candidatus Onthenecus intestinigallinarum</name>
    <dbReference type="NCBI Taxonomy" id="2840875"/>
    <lineage>
        <taxon>Bacteria</taxon>
        <taxon>Bacillati</taxon>
        <taxon>Bacillota</taxon>
        <taxon>Clostridia</taxon>
        <taxon>Eubacteriales</taxon>
        <taxon>Candidatus Onthenecus</taxon>
    </lineage>
</organism>
<evidence type="ECO:0000256" key="4">
    <source>
        <dbReference type="ARBA" id="ARBA00022723"/>
    </source>
</evidence>
<dbReference type="GO" id="GO:0006508">
    <property type="term" value="P:proteolysis"/>
    <property type="evidence" value="ECO:0007669"/>
    <property type="project" value="UniProtKB-KW"/>
</dbReference>
<dbReference type="Pfam" id="PF05343">
    <property type="entry name" value="Peptidase_M42"/>
    <property type="match status" value="1"/>
</dbReference>
<keyword evidence="2" id="KW-0031">Aminopeptidase</keyword>
<proteinExistence type="inferred from homology"/>
<feature type="binding site" evidence="8">
    <location>
        <position position="185"/>
    </location>
    <ligand>
        <name>Zn(2+)</name>
        <dbReference type="ChEBI" id="CHEBI:29105"/>
        <label>2</label>
    </ligand>
</feature>
<evidence type="ECO:0000256" key="7">
    <source>
        <dbReference type="PIRSR" id="PIRSR001123-1"/>
    </source>
</evidence>
<evidence type="ECO:0000256" key="3">
    <source>
        <dbReference type="ARBA" id="ARBA00022670"/>
    </source>
</evidence>
<dbReference type="InterPro" id="IPR051464">
    <property type="entry name" value="Peptidase_M42_aminopept"/>
</dbReference>
<keyword evidence="4 8" id="KW-0479">Metal-binding</keyword>
<evidence type="ECO:0000256" key="6">
    <source>
        <dbReference type="PIRNR" id="PIRNR001123"/>
    </source>
</evidence>
<feature type="binding site" evidence="8">
    <location>
        <position position="320"/>
    </location>
    <ligand>
        <name>Zn(2+)</name>
        <dbReference type="ChEBI" id="CHEBI:29105"/>
        <label>2</label>
    </ligand>
</feature>
<evidence type="ECO:0000256" key="5">
    <source>
        <dbReference type="ARBA" id="ARBA00022801"/>
    </source>
</evidence>
<gene>
    <name evidence="9" type="ORF">IAB73_06800</name>
</gene>
<dbReference type="SUPFAM" id="SSF101821">
    <property type="entry name" value="Aminopeptidase/glucanase lid domain"/>
    <property type="match status" value="1"/>
</dbReference>
<keyword evidence="5" id="KW-0378">Hydrolase</keyword>
<dbReference type="AlphaFoldDB" id="A0A9D0ZC81"/>
<name>A0A9D0ZC81_9FIRM</name>
<feature type="binding site" evidence="8">
    <location>
        <position position="240"/>
    </location>
    <ligand>
        <name>Zn(2+)</name>
        <dbReference type="ChEBI" id="CHEBI:29105"/>
        <label>1</label>
    </ligand>
</feature>
<feature type="active site" description="Proton acceptor" evidence="7">
    <location>
        <position position="219"/>
    </location>
</feature>
<reference evidence="9" key="2">
    <citation type="journal article" date="2021" name="PeerJ">
        <title>Extensive microbial diversity within the chicken gut microbiome revealed by metagenomics and culture.</title>
        <authorList>
            <person name="Gilroy R."/>
            <person name="Ravi A."/>
            <person name="Getino M."/>
            <person name="Pursley I."/>
            <person name="Horton D.L."/>
            <person name="Alikhan N.F."/>
            <person name="Baker D."/>
            <person name="Gharbi K."/>
            <person name="Hall N."/>
            <person name="Watson M."/>
            <person name="Adriaenssens E.M."/>
            <person name="Foster-Nyarko E."/>
            <person name="Jarju S."/>
            <person name="Secka A."/>
            <person name="Antonio M."/>
            <person name="Oren A."/>
            <person name="Chaudhuri R.R."/>
            <person name="La Ragione R."/>
            <person name="Hildebrand F."/>
            <person name="Pallen M.J."/>
        </authorList>
    </citation>
    <scope>NUCLEOTIDE SEQUENCE</scope>
    <source>
        <strain evidence="9">ChiSxjej2B14-6234</strain>
    </source>
</reference>
<feature type="binding site" evidence="8">
    <location>
        <position position="220"/>
    </location>
    <ligand>
        <name>Zn(2+)</name>
        <dbReference type="ChEBI" id="CHEBI:29105"/>
        <label>2</label>
    </ligand>
</feature>
<dbReference type="Gene3D" id="3.40.630.10">
    <property type="entry name" value="Zn peptidases"/>
    <property type="match status" value="1"/>
</dbReference>
<dbReference type="PANTHER" id="PTHR32481:SF7">
    <property type="entry name" value="AMINOPEPTIDASE YHFE-RELATED"/>
    <property type="match status" value="1"/>
</dbReference>
<comment type="cofactor">
    <cofactor evidence="8">
        <name>a divalent metal cation</name>
        <dbReference type="ChEBI" id="CHEBI:60240"/>
    </cofactor>
    <text evidence="8">Binds 2 divalent metal cations per subunit.</text>
</comment>
<dbReference type="CDD" id="cd05657">
    <property type="entry name" value="M42_glucanase_like"/>
    <property type="match status" value="1"/>
</dbReference>
<sequence>MDPTYVQRAVDDAVRLLEIDSPTGYTQGVTGHLLDALRAMGFAPVRTRKGSVVCPLGGEGSPLALAAHVDTLGLMVRQIKPDGHLRFARVGGPSLNAVETENVSVVTRAGRRYTGVVQADNASTHVNRELGAQKRDEDHMEILLDELVSSAQDVRALGIDVGDYVLLDPRVRVTSSGFIRSRFLDDKLSAGMLLAFARAVADGSVRLARKTTLFFSVYEEVGHGASSGIPQDTEDLLVVDMGCVGEGLSCRETQVSICAKDSHGPYDYAMTGELVALAQARGIDYALDIYPAYGSDAATALAAGHDVRFALIGAGVYASHGYERSHVKGVENTLRLIEAFAAR</sequence>
<dbReference type="Proteomes" id="UP000886887">
    <property type="component" value="Unassembled WGS sequence"/>
</dbReference>
<dbReference type="PIRSF" id="PIRSF001123">
    <property type="entry name" value="PepA_GA"/>
    <property type="match status" value="1"/>
</dbReference>
<feature type="binding site" evidence="8">
    <location>
        <position position="68"/>
    </location>
    <ligand>
        <name>Zn(2+)</name>
        <dbReference type="ChEBI" id="CHEBI:29105"/>
        <label>1</label>
    </ligand>
</feature>
<evidence type="ECO:0000313" key="10">
    <source>
        <dbReference type="Proteomes" id="UP000886887"/>
    </source>
</evidence>
<dbReference type="GO" id="GO:0046872">
    <property type="term" value="F:metal ion binding"/>
    <property type="evidence" value="ECO:0007669"/>
    <property type="project" value="UniProtKB-UniRule"/>
</dbReference>
<dbReference type="GO" id="GO:0004177">
    <property type="term" value="F:aminopeptidase activity"/>
    <property type="evidence" value="ECO:0007669"/>
    <property type="project" value="UniProtKB-UniRule"/>
</dbReference>
<keyword evidence="3" id="KW-0645">Protease</keyword>
<dbReference type="Gene3D" id="2.40.30.40">
    <property type="entry name" value="Peptidase M42, domain 2"/>
    <property type="match status" value="1"/>
</dbReference>
<dbReference type="EMBL" id="DVFJ01000021">
    <property type="protein sequence ID" value="HIQ71895.1"/>
    <property type="molecule type" value="Genomic_DNA"/>
</dbReference>
<dbReference type="PANTHER" id="PTHR32481">
    <property type="entry name" value="AMINOPEPTIDASE"/>
    <property type="match status" value="1"/>
</dbReference>
<reference evidence="9" key="1">
    <citation type="submission" date="2020-10" db="EMBL/GenBank/DDBJ databases">
        <authorList>
            <person name="Gilroy R."/>
        </authorList>
    </citation>
    <scope>NUCLEOTIDE SEQUENCE</scope>
    <source>
        <strain evidence="9">ChiSxjej2B14-6234</strain>
    </source>
</reference>